<evidence type="ECO:0000313" key="10">
    <source>
        <dbReference type="Proteomes" id="UP000707356"/>
    </source>
</evidence>
<evidence type="ECO:0000313" key="9">
    <source>
        <dbReference type="EMBL" id="MBW4466896.1"/>
    </source>
</evidence>
<dbReference type="InterPro" id="IPR032816">
    <property type="entry name" value="VTT_dom"/>
</dbReference>
<proteinExistence type="inferred from homology"/>
<keyword evidence="6 7" id="KW-0472">Membrane</keyword>
<evidence type="ECO:0000256" key="6">
    <source>
        <dbReference type="ARBA" id="ARBA00023136"/>
    </source>
</evidence>
<dbReference type="PANTHER" id="PTHR42709">
    <property type="entry name" value="ALKALINE PHOSPHATASE LIKE PROTEIN"/>
    <property type="match status" value="1"/>
</dbReference>
<reference evidence="9" key="2">
    <citation type="journal article" date="2022" name="Microbiol. Resour. Announc.">
        <title>Metagenome Sequencing to Explore Phylogenomics of Terrestrial Cyanobacteria.</title>
        <authorList>
            <person name="Ward R.D."/>
            <person name="Stajich J.E."/>
            <person name="Johansen J.R."/>
            <person name="Huntemann M."/>
            <person name="Clum A."/>
            <person name="Foster B."/>
            <person name="Foster B."/>
            <person name="Roux S."/>
            <person name="Palaniappan K."/>
            <person name="Varghese N."/>
            <person name="Mukherjee S."/>
            <person name="Reddy T.B.K."/>
            <person name="Daum C."/>
            <person name="Copeland A."/>
            <person name="Chen I.A."/>
            <person name="Ivanova N.N."/>
            <person name="Kyrpides N.C."/>
            <person name="Shapiro N."/>
            <person name="Eloe-Fadrosh E.A."/>
            <person name="Pietrasiak N."/>
        </authorList>
    </citation>
    <scope>NUCLEOTIDE SEQUENCE</scope>
    <source>
        <strain evidence="9">GSE-TBD4-15B</strain>
    </source>
</reference>
<feature type="domain" description="VTT" evidence="8">
    <location>
        <begin position="7"/>
        <end position="138"/>
    </location>
</feature>
<evidence type="ECO:0000256" key="4">
    <source>
        <dbReference type="ARBA" id="ARBA00022692"/>
    </source>
</evidence>
<sequence length="185" mass="20811">MVLSPIPPELFMPWAGFMVAQGKLDFFSVVAAGLLGFLLSVVPWYFAGRLLGEERLKQLAEKPWMPASSRGIYKTIYQGNRWFRKHGGKAVVLGLFLPGTRNVLALPAGLSQMPIPTYLSYTTLGAFIWLTSLTALGYFLGDRYHLVEQNMDTVATAIWLMLAVVGSIWLTYHLFQRRKRRIAGK</sequence>
<evidence type="ECO:0000259" key="8">
    <source>
        <dbReference type="Pfam" id="PF09335"/>
    </source>
</evidence>
<accession>A0A951PC92</accession>
<organism evidence="9 10">
    <name type="scientific">Pegethrix bostrychoides GSE-TBD4-15B</name>
    <dbReference type="NCBI Taxonomy" id="2839662"/>
    <lineage>
        <taxon>Bacteria</taxon>
        <taxon>Bacillati</taxon>
        <taxon>Cyanobacteriota</taxon>
        <taxon>Cyanophyceae</taxon>
        <taxon>Oculatellales</taxon>
        <taxon>Oculatellaceae</taxon>
        <taxon>Pegethrix</taxon>
    </lineage>
</organism>
<evidence type="ECO:0000256" key="2">
    <source>
        <dbReference type="ARBA" id="ARBA00010792"/>
    </source>
</evidence>
<evidence type="ECO:0000256" key="3">
    <source>
        <dbReference type="ARBA" id="ARBA00022475"/>
    </source>
</evidence>
<dbReference type="Pfam" id="PF09335">
    <property type="entry name" value="VTT_dom"/>
    <property type="match status" value="1"/>
</dbReference>
<feature type="transmembrane region" description="Helical" evidence="7">
    <location>
        <begin position="153"/>
        <end position="175"/>
    </location>
</feature>
<evidence type="ECO:0000256" key="5">
    <source>
        <dbReference type="ARBA" id="ARBA00022989"/>
    </source>
</evidence>
<keyword evidence="4 7" id="KW-0812">Transmembrane</keyword>
<dbReference type="GO" id="GO:0005886">
    <property type="term" value="C:plasma membrane"/>
    <property type="evidence" value="ECO:0007669"/>
    <property type="project" value="UniProtKB-SubCell"/>
</dbReference>
<protein>
    <submittedName>
        <fullName evidence="9">DedA family protein</fullName>
    </submittedName>
</protein>
<comment type="similarity">
    <text evidence="2">Belongs to the DedA family.</text>
</comment>
<dbReference type="Proteomes" id="UP000707356">
    <property type="component" value="Unassembled WGS sequence"/>
</dbReference>
<dbReference type="PANTHER" id="PTHR42709:SF6">
    <property type="entry name" value="UNDECAPRENYL PHOSPHATE TRANSPORTER A"/>
    <property type="match status" value="1"/>
</dbReference>
<reference evidence="9" key="1">
    <citation type="submission" date="2021-05" db="EMBL/GenBank/DDBJ databases">
        <authorList>
            <person name="Pietrasiak N."/>
            <person name="Ward R."/>
            <person name="Stajich J.E."/>
            <person name="Kurbessoian T."/>
        </authorList>
    </citation>
    <scope>NUCLEOTIDE SEQUENCE</scope>
    <source>
        <strain evidence="9">GSE-TBD4-15B</strain>
    </source>
</reference>
<feature type="transmembrane region" description="Helical" evidence="7">
    <location>
        <begin position="118"/>
        <end position="141"/>
    </location>
</feature>
<evidence type="ECO:0000256" key="1">
    <source>
        <dbReference type="ARBA" id="ARBA00004651"/>
    </source>
</evidence>
<feature type="transmembrane region" description="Helical" evidence="7">
    <location>
        <begin position="26"/>
        <end position="47"/>
    </location>
</feature>
<name>A0A951PC92_9CYAN</name>
<keyword evidence="3" id="KW-1003">Cell membrane</keyword>
<comment type="caution">
    <text evidence="9">The sequence shown here is derived from an EMBL/GenBank/DDBJ whole genome shotgun (WGS) entry which is preliminary data.</text>
</comment>
<dbReference type="AlphaFoldDB" id="A0A951PC92"/>
<dbReference type="InterPro" id="IPR051311">
    <property type="entry name" value="DedA_domain"/>
</dbReference>
<dbReference type="EMBL" id="JAHHHV010000071">
    <property type="protein sequence ID" value="MBW4466896.1"/>
    <property type="molecule type" value="Genomic_DNA"/>
</dbReference>
<gene>
    <name evidence="9" type="ORF">KME07_15840</name>
</gene>
<evidence type="ECO:0000256" key="7">
    <source>
        <dbReference type="SAM" id="Phobius"/>
    </source>
</evidence>
<keyword evidence="5 7" id="KW-1133">Transmembrane helix</keyword>
<comment type="subcellular location">
    <subcellularLocation>
        <location evidence="1">Cell membrane</location>
        <topology evidence="1">Multi-pass membrane protein</topology>
    </subcellularLocation>
</comment>